<dbReference type="GO" id="GO:0003824">
    <property type="term" value="F:catalytic activity"/>
    <property type="evidence" value="ECO:0007669"/>
    <property type="project" value="UniProtKB-ARBA"/>
</dbReference>
<dbReference type="SUPFAM" id="SSF55785">
    <property type="entry name" value="PYP-like sensor domain (PAS domain)"/>
    <property type="match status" value="1"/>
</dbReference>
<dbReference type="InterPro" id="IPR013767">
    <property type="entry name" value="PAS_fold"/>
</dbReference>
<dbReference type="InterPro" id="IPR000014">
    <property type="entry name" value="PAS"/>
</dbReference>
<evidence type="ECO:0000259" key="2">
    <source>
        <dbReference type="PROSITE" id="PS50112"/>
    </source>
</evidence>
<comment type="cofactor">
    <cofactor evidence="1">
        <name>Mg(2+)</name>
        <dbReference type="ChEBI" id="CHEBI:18420"/>
    </cofactor>
</comment>
<dbReference type="PROSITE" id="PS50887">
    <property type="entry name" value="GGDEF"/>
    <property type="match status" value="1"/>
</dbReference>
<accession>A0A1T4UFE5</accession>
<dbReference type="Pfam" id="PF00990">
    <property type="entry name" value="GGDEF"/>
    <property type="match status" value="1"/>
</dbReference>
<dbReference type="InterPro" id="IPR035965">
    <property type="entry name" value="PAS-like_dom_sf"/>
</dbReference>
<dbReference type="NCBIfam" id="TIGR00229">
    <property type="entry name" value="sensory_box"/>
    <property type="match status" value="1"/>
</dbReference>
<dbReference type="FunFam" id="3.30.70.270:FF:000001">
    <property type="entry name" value="Diguanylate cyclase domain protein"/>
    <property type="match status" value="1"/>
</dbReference>
<dbReference type="EMBL" id="FUXU01000014">
    <property type="protein sequence ID" value="SKA51320.1"/>
    <property type="molecule type" value="Genomic_DNA"/>
</dbReference>
<dbReference type="Gene3D" id="3.30.70.270">
    <property type="match status" value="1"/>
</dbReference>
<evidence type="ECO:0000313" key="4">
    <source>
        <dbReference type="EMBL" id="SKA51320.1"/>
    </source>
</evidence>
<dbReference type="Gene3D" id="3.30.450.20">
    <property type="entry name" value="PAS domain"/>
    <property type="match status" value="2"/>
</dbReference>
<dbReference type="SMART" id="SM00267">
    <property type="entry name" value="GGDEF"/>
    <property type="match status" value="1"/>
</dbReference>
<dbReference type="CDD" id="cd00130">
    <property type="entry name" value="PAS"/>
    <property type="match status" value="1"/>
</dbReference>
<dbReference type="SMART" id="SM00091">
    <property type="entry name" value="PAS"/>
    <property type="match status" value="1"/>
</dbReference>
<dbReference type="InterPro" id="IPR043128">
    <property type="entry name" value="Rev_trsase/Diguanyl_cyclase"/>
</dbReference>
<evidence type="ECO:0000259" key="3">
    <source>
        <dbReference type="PROSITE" id="PS50887"/>
    </source>
</evidence>
<dbReference type="PROSITE" id="PS50112">
    <property type="entry name" value="PAS"/>
    <property type="match status" value="1"/>
</dbReference>
<dbReference type="InterPro" id="IPR052163">
    <property type="entry name" value="DGC-Regulatory_Protein"/>
</dbReference>
<dbReference type="PANTHER" id="PTHR46663:SF2">
    <property type="entry name" value="GGDEF DOMAIN-CONTAINING PROTEIN"/>
    <property type="match status" value="1"/>
</dbReference>
<dbReference type="Pfam" id="PF00989">
    <property type="entry name" value="PAS"/>
    <property type="match status" value="1"/>
</dbReference>
<organism evidence="4 5">
    <name type="scientific">Enterovibrio nigricans DSM 22720</name>
    <dbReference type="NCBI Taxonomy" id="1121868"/>
    <lineage>
        <taxon>Bacteria</taxon>
        <taxon>Pseudomonadati</taxon>
        <taxon>Pseudomonadota</taxon>
        <taxon>Gammaproteobacteria</taxon>
        <taxon>Vibrionales</taxon>
        <taxon>Vibrionaceae</taxon>
        <taxon>Enterovibrio</taxon>
    </lineage>
</organism>
<dbReference type="InterPro" id="IPR029787">
    <property type="entry name" value="Nucleotide_cyclase"/>
</dbReference>
<evidence type="ECO:0000256" key="1">
    <source>
        <dbReference type="ARBA" id="ARBA00001946"/>
    </source>
</evidence>
<dbReference type="RefSeq" id="WP_078752011.1">
    <property type="nucleotide sequence ID" value="NZ_FUXU01000014.1"/>
</dbReference>
<sequence>MHRLLKRQLDKVYGHDLPDDEKWDKLIALIDEAYESFELNDRQLHRALDISSEELNQRNRALSCLLDAFPDSTATFNKRLRLVEFRPGHGLEHFEAAVSPRAEVAELPFISDPDVFQHRLRQVQESKEPCHYEYSLGDSIGLQYIEARITPFDDNKLLVIFRDITEHRMIDRLRREAFDRVQRTEHQLRQVIESAPVGMVLSDHNGDIVLVNAFAQRFFDFQAEQLLGQSSQVLISENHRERYRVMRESVLTDPAQKAFRGDFEVTTSSGRKLLADIGMSCLQYDEKHWVAHTFSDITKRKRLEAELRILASTDPLTGALNRRQFMINANQSFSAALRHQRSMSILALDIDHFKFINDNYGHCVGDTVLIRLVEKIESKLRKQDSLGRVGGEEFAVLLPDTNRLESLAIAERIRKGLSQMEVECDVRKVSFTVSIGVCSNLREIKSVENMLDRADQALYEAKRGGKKLCH</sequence>
<dbReference type="Proteomes" id="UP000190162">
    <property type="component" value="Unassembled WGS sequence"/>
</dbReference>
<feature type="domain" description="PAS" evidence="2">
    <location>
        <begin position="184"/>
        <end position="262"/>
    </location>
</feature>
<dbReference type="NCBIfam" id="TIGR00254">
    <property type="entry name" value="GGDEF"/>
    <property type="match status" value="1"/>
</dbReference>
<dbReference type="AlphaFoldDB" id="A0A1T4UFE5"/>
<dbReference type="PANTHER" id="PTHR46663">
    <property type="entry name" value="DIGUANYLATE CYCLASE DGCT-RELATED"/>
    <property type="match status" value="1"/>
</dbReference>
<proteinExistence type="predicted"/>
<reference evidence="5" key="1">
    <citation type="submission" date="2017-02" db="EMBL/GenBank/DDBJ databases">
        <authorList>
            <person name="Varghese N."/>
            <person name="Submissions S."/>
        </authorList>
    </citation>
    <scope>NUCLEOTIDE SEQUENCE [LARGE SCALE GENOMIC DNA]</scope>
    <source>
        <strain evidence="5">DSM 22720</strain>
    </source>
</reference>
<dbReference type="GO" id="GO:0006355">
    <property type="term" value="P:regulation of DNA-templated transcription"/>
    <property type="evidence" value="ECO:0007669"/>
    <property type="project" value="InterPro"/>
</dbReference>
<protein>
    <submittedName>
        <fullName evidence="4">PAS domain S-box-containing protein/diguanylate cyclase (GGDEF) domain-containing protein</fullName>
    </submittedName>
</protein>
<evidence type="ECO:0000313" key="5">
    <source>
        <dbReference type="Proteomes" id="UP000190162"/>
    </source>
</evidence>
<dbReference type="SUPFAM" id="SSF55073">
    <property type="entry name" value="Nucleotide cyclase"/>
    <property type="match status" value="1"/>
</dbReference>
<gene>
    <name evidence="4" type="ORF">SAMN02745132_01604</name>
</gene>
<feature type="domain" description="GGDEF" evidence="3">
    <location>
        <begin position="341"/>
        <end position="470"/>
    </location>
</feature>
<dbReference type="InterPro" id="IPR000160">
    <property type="entry name" value="GGDEF_dom"/>
</dbReference>
<dbReference type="OrthoDB" id="9812260at2"/>
<name>A0A1T4UFE5_9GAMM</name>
<dbReference type="CDD" id="cd01949">
    <property type="entry name" value="GGDEF"/>
    <property type="match status" value="1"/>
</dbReference>
<keyword evidence="5" id="KW-1185">Reference proteome</keyword>